<gene>
    <name evidence="1" type="ORF">CPELLU_LOCUS11072</name>
</gene>
<name>A0A9N9EMY7_9GLOM</name>
<accession>A0A9N9EMY7</accession>
<evidence type="ECO:0000313" key="2">
    <source>
        <dbReference type="Proteomes" id="UP000789759"/>
    </source>
</evidence>
<reference evidence="1" key="1">
    <citation type="submission" date="2021-06" db="EMBL/GenBank/DDBJ databases">
        <authorList>
            <person name="Kallberg Y."/>
            <person name="Tangrot J."/>
            <person name="Rosling A."/>
        </authorList>
    </citation>
    <scope>NUCLEOTIDE SEQUENCE</scope>
    <source>
        <strain evidence="1">FL966</strain>
    </source>
</reference>
<keyword evidence="2" id="KW-1185">Reference proteome</keyword>
<proteinExistence type="predicted"/>
<protein>
    <submittedName>
        <fullName evidence="1">1903_t:CDS:1</fullName>
    </submittedName>
</protein>
<evidence type="ECO:0000313" key="1">
    <source>
        <dbReference type="EMBL" id="CAG8686031.1"/>
    </source>
</evidence>
<organism evidence="1 2">
    <name type="scientific">Cetraspora pellucida</name>
    <dbReference type="NCBI Taxonomy" id="1433469"/>
    <lineage>
        <taxon>Eukaryota</taxon>
        <taxon>Fungi</taxon>
        <taxon>Fungi incertae sedis</taxon>
        <taxon>Mucoromycota</taxon>
        <taxon>Glomeromycotina</taxon>
        <taxon>Glomeromycetes</taxon>
        <taxon>Diversisporales</taxon>
        <taxon>Gigasporaceae</taxon>
        <taxon>Cetraspora</taxon>
    </lineage>
</organism>
<dbReference type="EMBL" id="CAJVQA010009531">
    <property type="protein sequence ID" value="CAG8686031.1"/>
    <property type="molecule type" value="Genomic_DNA"/>
</dbReference>
<dbReference type="AlphaFoldDB" id="A0A9N9EMY7"/>
<dbReference type="Proteomes" id="UP000789759">
    <property type="component" value="Unassembled WGS sequence"/>
</dbReference>
<comment type="caution">
    <text evidence="1">The sequence shown here is derived from an EMBL/GenBank/DDBJ whole genome shotgun (WGS) entry which is preliminary data.</text>
</comment>
<sequence length="121" mass="14400">MELDRVELESSINIKLINIKKRSITALNKNEYKKQELCLVVEKKIIMFKDFINPQFVENLQLEMNKEKEDSTTIVKLADKLLYKLHDNLTDIAIKIQEYNEKRKFIEVIPLQKYDMILGKL</sequence>